<sequence>MSPGYSTESYPAFAHIGLRENPGKKPQPVKYKYWKIKGVPHLQPTFPAGNLSDVMYSRKTIGEVYADFYRKFKGHRFAGIYQFHAPMLLALDPELIKNILVKDFEHFHDRRFPFDEKIEPLGANLFQLNGRKWKSLRNKLSPVFTSGKMKMMIQTMIDCGKELEKYLEQPARKQEIVEVKDILAKFTTDIIASVVFGIQCNCLKNPNAEFRLWGKKFLDPSFKQNIRDLLYLTVPDLAISLGIPNIPTYISNFFMKVVEETVGYREKNNIKRNDFMQLLIQLMNNNNIDKEEKLGDVTISLTEVAAQSVTFLIAGFETSATTMSFCLYELALNPDIQDRVREEIDTVLEKHGGNITYEAIQEMNYLDNAVAETLRKHPPASFLFRECTKEYKIPDSEVVVEKGSQVVVPVMGLHYDPKYFPDPTRFDPDRFTEEVKKTRHHYSYLPFGEGPRICIGMRFALLQTKVGLATLLSKYQFNVCEKTPIPFVYDPKTFILFMKGGTWLQVKNRSK</sequence>
<evidence type="ECO:0000256" key="4">
    <source>
        <dbReference type="ARBA" id="ARBA00010617"/>
    </source>
</evidence>
<dbReference type="Gene3D" id="1.10.630.10">
    <property type="entry name" value="Cytochrome P450"/>
    <property type="match status" value="1"/>
</dbReference>
<keyword evidence="11 13" id="KW-0503">Monooxygenase</keyword>
<keyword evidence="6 13" id="KW-0479">Metal-binding</keyword>
<dbReference type="Proteomes" id="UP001148838">
    <property type="component" value="Unassembled WGS sequence"/>
</dbReference>
<evidence type="ECO:0000256" key="1">
    <source>
        <dbReference type="ARBA" id="ARBA00001971"/>
    </source>
</evidence>
<evidence type="ECO:0000256" key="10">
    <source>
        <dbReference type="ARBA" id="ARBA00023004"/>
    </source>
</evidence>
<keyword evidence="9 13" id="KW-0560">Oxidoreductase</keyword>
<keyword evidence="5 13" id="KW-0349">Heme</keyword>
<dbReference type="PANTHER" id="PTHR24292:SF100">
    <property type="entry name" value="CYTOCHROME P450 6A16, ISOFORM B-RELATED"/>
    <property type="match status" value="1"/>
</dbReference>
<evidence type="ECO:0000256" key="8">
    <source>
        <dbReference type="ARBA" id="ARBA00022848"/>
    </source>
</evidence>
<dbReference type="PRINTS" id="PR00385">
    <property type="entry name" value="P450"/>
</dbReference>
<dbReference type="PROSITE" id="PS00086">
    <property type="entry name" value="CYTOCHROME_P450"/>
    <property type="match status" value="1"/>
</dbReference>
<evidence type="ECO:0008006" key="16">
    <source>
        <dbReference type="Google" id="ProtNLM"/>
    </source>
</evidence>
<dbReference type="InterPro" id="IPR017972">
    <property type="entry name" value="Cyt_P450_CS"/>
</dbReference>
<dbReference type="PRINTS" id="PR00463">
    <property type="entry name" value="EP450I"/>
</dbReference>
<evidence type="ECO:0000256" key="9">
    <source>
        <dbReference type="ARBA" id="ARBA00023002"/>
    </source>
</evidence>
<comment type="cofactor">
    <cofactor evidence="1">
        <name>heme</name>
        <dbReference type="ChEBI" id="CHEBI:30413"/>
    </cofactor>
</comment>
<evidence type="ECO:0000256" key="11">
    <source>
        <dbReference type="ARBA" id="ARBA00023033"/>
    </source>
</evidence>
<gene>
    <name evidence="14" type="ORF">ANN_23442</name>
</gene>
<comment type="subcellular location">
    <subcellularLocation>
        <location evidence="3">Endoplasmic reticulum membrane</location>
        <topology evidence="3">Peripheral membrane protein</topology>
    </subcellularLocation>
    <subcellularLocation>
        <location evidence="2">Microsome membrane</location>
        <topology evidence="2">Peripheral membrane protein</topology>
    </subcellularLocation>
</comment>
<comment type="caution">
    <text evidence="14">The sequence shown here is derived from an EMBL/GenBank/DDBJ whole genome shotgun (WGS) entry which is preliminary data.</text>
</comment>
<keyword evidence="10 13" id="KW-0408">Iron</keyword>
<keyword evidence="8" id="KW-0492">Microsome</keyword>
<evidence type="ECO:0000256" key="2">
    <source>
        <dbReference type="ARBA" id="ARBA00004174"/>
    </source>
</evidence>
<comment type="similarity">
    <text evidence="4 13">Belongs to the cytochrome P450 family.</text>
</comment>
<evidence type="ECO:0000256" key="12">
    <source>
        <dbReference type="ARBA" id="ARBA00023136"/>
    </source>
</evidence>
<dbReference type="SUPFAM" id="SSF48264">
    <property type="entry name" value="Cytochrome P450"/>
    <property type="match status" value="1"/>
</dbReference>
<keyword evidence="15" id="KW-1185">Reference proteome</keyword>
<dbReference type="InterPro" id="IPR002401">
    <property type="entry name" value="Cyt_P450_E_grp-I"/>
</dbReference>
<evidence type="ECO:0000256" key="3">
    <source>
        <dbReference type="ARBA" id="ARBA00004406"/>
    </source>
</evidence>
<evidence type="ECO:0000313" key="15">
    <source>
        <dbReference type="Proteomes" id="UP001148838"/>
    </source>
</evidence>
<evidence type="ECO:0000256" key="13">
    <source>
        <dbReference type="RuleBase" id="RU000461"/>
    </source>
</evidence>
<dbReference type="Pfam" id="PF00067">
    <property type="entry name" value="p450"/>
    <property type="match status" value="1"/>
</dbReference>
<keyword evidence="12" id="KW-0472">Membrane</keyword>
<evidence type="ECO:0000256" key="7">
    <source>
        <dbReference type="ARBA" id="ARBA00022824"/>
    </source>
</evidence>
<reference evidence="14 15" key="1">
    <citation type="journal article" date="2022" name="Allergy">
        <title>Genome assembly and annotation of Periplaneta americana reveal a comprehensive cockroach allergen profile.</title>
        <authorList>
            <person name="Wang L."/>
            <person name="Xiong Q."/>
            <person name="Saelim N."/>
            <person name="Wang L."/>
            <person name="Nong W."/>
            <person name="Wan A.T."/>
            <person name="Shi M."/>
            <person name="Liu X."/>
            <person name="Cao Q."/>
            <person name="Hui J.H.L."/>
            <person name="Sookrung N."/>
            <person name="Leung T.F."/>
            <person name="Tungtrongchitr A."/>
            <person name="Tsui S.K.W."/>
        </authorList>
    </citation>
    <scope>NUCLEOTIDE SEQUENCE [LARGE SCALE GENOMIC DNA]</scope>
    <source>
        <strain evidence="14">PWHHKU_190912</strain>
    </source>
</reference>
<dbReference type="InterPro" id="IPR036396">
    <property type="entry name" value="Cyt_P450_sf"/>
</dbReference>
<dbReference type="InterPro" id="IPR050476">
    <property type="entry name" value="Insect_CytP450_Detox"/>
</dbReference>
<evidence type="ECO:0000256" key="6">
    <source>
        <dbReference type="ARBA" id="ARBA00022723"/>
    </source>
</evidence>
<dbReference type="InterPro" id="IPR001128">
    <property type="entry name" value="Cyt_P450"/>
</dbReference>
<evidence type="ECO:0000256" key="5">
    <source>
        <dbReference type="ARBA" id="ARBA00022617"/>
    </source>
</evidence>
<keyword evidence="7" id="KW-0256">Endoplasmic reticulum</keyword>
<dbReference type="CDD" id="cd11056">
    <property type="entry name" value="CYP6-like"/>
    <property type="match status" value="1"/>
</dbReference>
<accession>A0ABQ8SMC3</accession>
<dbReference type="EMBL" id="JAJSOF020000025">
    <property type="protein sequence ID" value="KAJ4434871.1"/>
    <property type="molecule type" value="Genomic_DNA"/>
</dbReference>
<proteinExistence type="inferred from homology"/>
<protein>
    <recommendedName>
        <fullName evidence="16">Cytochrome P450</fullName>
    </recommendedName>
</protein>
<dbReference type="PANTHER" id="PTHR24292">
    <property type="entry name" value="CYTOCHROME P450"/>
    <property type="match status" value="1"/>
</dbReference>
<organism evidence="14 15">
    <name type="scientific">Periplaneta americana</name>
    <name type="common">American cockroach</name>
    <name type="synonym">Blatta americana</name>
    <dbReference type="NCBI Taxonomy" id="6978"/>
    <lineage>
        <taxon>Eukaryota</taxon>
        <taxon>Metazoa</taxon>
        <taxon>Ecdysozoa</taxon>
        <taxon>Arthropoda</taxon>
        <taxon>Hexapoda</taxon>
        <taxon>Insecta</taxon>
        <taxon>Pterygota</taxon>
        <taxon>Neoptera</taxon>
        <taxon>Polyneoptera</taxon>
        <taxon>Dictyoptera</taxon>
        <taxon>Blattodea</taxon>
        <taxon>Blattoidea</taxon>
        <taxon>Blattidae</taxon>
        <taxon>Blattinae</taxon>
        <taxon>Periplaneta</taxon>
    </lineage>
</organism>
<evidence type="ECO:0000313" key="14">
    <source>
        <dbReference type="EMBL" id="KAJ4434871.1"/>
    </source>
</evidence>
<name>A0ABQ8SMC3_PERAM</name>